<accession>X1PW23</accession>
<name>X1PW23_9ZZZZ</name>
<reference evidence="1" key="1">
    <citation type="journal article" date="2014" name="Front. Microbiol.">
        <title>High frequency of phylogenetically diverse reductive dehalogenase-homologous genes in deep subseafloor sedimentary metagenomes.</title>
        <authorList>
            <person name="Kawai M."/>
            <person name="Futagami T."/>
            <person name="Toyoda A."/>
            <person name="Takaki Y."/>
            <person name="Nishi S."/>
            <person name="Hori S."/>
            <person name="Arai W."/>
            <person name="Tsubouchi T."/>
            <person name="Morono Y."/>
            <person name="Uchiyama I."/>
            <person name="Ito T."/>
            <person name="Fujiyama A."/>
            <person name="Inagaki F."/>
            <person name="Takami H."/>
        </authorList>
    </citation>
    <scope>NUCLEOTIDE SEQUENCE</scope>
    <source>
        <strain evidence="1">Expedition CK06-06</strain>
    </source>
</reference>
<sequence>MRLLGLQEERTVTPAMAGMNQPGLFYDGCYPEGRFLPTDGDGWLLNGYLQCTRPWPMELYGFTVRILTAVRNPRAGWHLKLVAMIDDHRYLVLEEGVQSMLATVRWNGRLPLEWGFGVVMNDQLVAT</sequence>
<feature type="non-terminal residue" evidence="1">
    <location>
        <position position="127"/>
    </location>
</feature>
<dbReference type="EMBL" id="BARV01040842">
    <property type="protein sequence ID" value="GAI46776.1"/>
    <property type="molecule type" value="Genomic_DNA"/>
</dbReference>
<organism evidence="1">
    <name type="scientific">marine sediment metagenome</name>
    <dbReference type="NCBI Taxonomy" id="412755"/>
    <lineage>
        <taxon>unclassified sequences</taxon>
        <taxon>metagenomes</taxon>
        <taxon>ecological metagenomes</taxon>
    </lineage>
</organism>
<comment type="caution">
    <text evidence="1">The sequence shown here is derived from an EMBL/GenBank/DDBJ whole genome shotgun (WGS) entry which is preliminary data.</text>
</comment>
<evidence type="ECO:0000313" key="1">
    <source>
        <dbReference type="EMBL" id="GAI46776.1"/>
    </source>
</evidence>
<protein>
    <submittedName>
        <fullName evidence="1">Uncharacterized protein</fullName>
    </submittedName>
</protein>
<dbReference type="AlphaFoldDB" id="X1PW23"/>
<gene>
    <name evidence="1" type="ORF">S06H3_62084</name>
</gene>
<proteinExistence type="predicted"/>